<dbReference type="InterPro" id="IPR012337">
    <property type="entry name" value="RNaseH-like_sf"/>
</dbReference>
<feature type="region of interest" description="Disordered" evidence="1">
    <location>
        <begin position="315"/>
        <end position="375"/>
    </location>
</feature>
<proteinExistence type="predicted"/>
<dbReference type="AlphaFoldDB" id="A0A5N6NXX9"/>
<dbReference type="EMBL" id="SZYD01000008">
    <property type="protein sequence ID" value="KAD5508144.1"/>
    <property type="molecule type" value="Genomic_DNA"/>
</dbReference>
<evidence type="ECO:0000313" key="3">
    <source>
        <dbReference type="EMBL" id="KAD5508144.1"/>
    </source>
</evidence>
<feature type="compositionally biased region" description="Polar residues" evidence="1">
    <location>
        <begin position="942"/>
        <end position="956"/>
    </location>
</feature>
<dbReference type="InterPro" id="IPR054722">
    <property type="entry name" value="PolX-like_BBD"/>
</dbReference>
<dbReference type="Pfam" id="PF00665">
    <property type="entry name" value="rve"/>
    <property type="match status" value="1"/>
</dbReference>
<feature type="region of interest" description="Disordered" evidence="1">
    <location>
        <begin position="911"/>
        <end position="956"/>
    </location>
</feature>
<organism evidence="3 4">
    <name type="scientific">Mikania micrantha</name>
    <name type="common">bitter vine</name>
    <dbReference type="NCBI Taxonomy" id="192012"/>
    <lineage>
        <taxon>Eukaryota</taxon>
        <taxon>Viridiplantae</taxon>
        <taxon>Streptophyta</taxon>
        <taxon>Embryophyta</taxon>
        <taxon>Tracheophyta</taxon>
        <taxon>Spermatophyta</taxon>
        <taxon>Magnoliopsida</taxon>
        <taxon>eudicotyledons</taxon>
        <taxon>Gunneridae</taxon>
        <taxon>Pentapetalae</taxon>
        <taxon>asterids</taxon>
        <taxon>campanulids</taxon>
        <taxon>Asterales</taxon>
        <taxon>Asteraceae</taxon>
        <taxon>Asteroideae</taxon>
        <taxon>Heliantheae alliance</taxon>
        <taxon>Eupatorieae</taxon>
        <taxon>Mikania</taxon>
    </lineage>
</organism>
<dbReference type="InterPro" id="IPR025724">
    <property type="entry name" value="GAG-pre-integrase_dom"/>
</dbReference>
<name>A0A5N6NXX9_9ASTR</name>
<dbReference type="InterPro" id="IPR001584">
    <property type="entry name" value="Integrase_cat-core"/>
</dbReference>
<dbReference type="PROSITE" id="PS50994">
    <property type="entry name" value="INTEGRASE"/>
    <property type="match status" value="1"/>
</dbReference>
<feature type="domain" description="Integrase catalytic" evidence="2">
    <location>
        <begin position="640"/>
        <end position="805"/>
    </location>
</feature>
<dbReference type="OrthoDB" id="1937754at2759"/>
<evidence type="ECO:0000259" key="2">
    <source>
        <dbReference type="PROSITE" id="PS50994"/>
    </source>
</evidence>
<dbReference type="PANTHER" id="PTHR47481:SF38">
    <property type="entry name" value="POU DOMAIN, CLASS 4, TRANSCRIPTION FACTOR 1-LIKE"/>
    <property type="match status" value="1"/>
</dbReference>
<sequence>MRKQGTTFQQEWIPSWYQEIHRSFAGPTTDSCFSRCSSSSHPRRLLLLLQSTAISDQRSIDVLIRPNPKITIRSSLLPIQSRCQPSPLMLLFLMASLHPATTVTNIKNFIPITLEMENAQYTSWSELFQIHCTAFQVLDHIFPPAPPQPIATAAEKEPATPPVDPVLWSRLDAIVKQWIYGTISNDLLHTILKPKSTAAEAWQALANIFQDNKTSRALHLQSRFSNVKLDSFPNASAYCQQLKVLSDQLANVDAPVSDQQLVLQLIKSKLDGVGMMLQQTHPLPDFYVARSRLILEETRQAQQTPPETALHAAASRTATGSAAPVDLNPLPPTYSYSDTTRGQSRGRGRVGRGRGRGRRINTNTRSASGSHGHSSFMLPPWMQQYPQWWSPQPWSVPPVPYPTMPSPRGPPSRGNNAGILGPPPSQFYAASEASSIPTNIEQAMHTMTLNPDQNWYLDTGATNHMSHSTGSLSHYLNNSVHNSIVVGNGYQIPITGTGSTTLPPPFPPLHLNKILVAPHLIKNLLSVRRLTTDNKISIEFDPFGFLVKDYQTRIPILRCDSTGDLYPLTTSTAKVNSPSTFAALSQDLWHYRLGHPGSSLLNVLKKQNVLSFPSHSRKHLCQSCVFGKLTKLPFDDSTSCTYLPFDIVHSDLWTSPTQSSGGHRYYILFLDDYTNYLWTFPLANKSVVFSIFRQFHSVIKTQFERGIKTFQCDNGTEYNNKAFHDFCTQNGMLFRFSCPHTSSQNGKAERKIRSINNIIRTLLTYASLPPTFWHHALQMATYLLNILPSKTKHNQTPTYLLFHKHPSYNHLRTFGCLCYPLIPSTSINKLQSRSSPCVFLGYPSNHRGYKCFDLSTRKIVISRHVVFDETVFPFSKRHSSPPNYEFLHSNLSSDPHPSFWFGHSVSTIPPTPPPTSDQTNCPLVQPQQPTAQPQPALNQPTSPTTEGQVRTRISGSSGNCSSIQILTSSSNSFSFSFFFLANERPRTFLYPRCDAYTFPPNLLECIQSPSPRLKPPNKPPIDVGEEEIEAEYGMLLNRKEESREGTDGNFDEAVGDGELTDRKMTPAAAMEETSEEGWRLRRKLGIGGRRDLIRAGDG</sequence>
<dbReference type="InterPro" id="IPR057670">
    <property type="entry name" value="SH3_retrovirus"/>
</dbReference>
<accession>A0A5N6NXX9</accession>
<feature type="compositionally biased region" description="Low complexity" evidence="1">
    <location>
        <begin position="922"/>
        <end position="941"/>
    </location>
</feature>
<dbReference type="GO" id="GO:0003676">
    <property type="term" value="F:nucleic acid binding"/>
    <property type="evidence" value="ECO:0007669"/>
    <property type="project" value="InterPro"/>
</dbReference>
<comment type="caution">
    <text evidence="3">The sequence shown here is derived from an EMBL/GenBank/DDBJ whole genome shotgun (WGS) entry which is preliminary data.</text>
</comment>
<feature type="region of interest" description="Disordered" evidence="1">
    <location>
        <begin position="1038"/>
        <end position="1076"/>
    </location>
</feature>
<dbReference type="Pfam" id="PF22936">
    <property type="entry name" value="Pol_BBD"/>
    <property type="match status" value="1"/>
</dbReference>
<dbReference type="Pfam" id="PF13976">
    <property type="entry name" value="gag_pre-integrs"/>
    <property type="match status" value="1"/>
</dbReference>
<protein>
    <recommendedName>
        <fullName evidence="2">Integrase catalytic domain-containing protein</fullName>
    </recommendedName>
</protein>
<reference evidence="3 4" key="1">
    <citation type="submission" date="2019-05" db="EMBL/GenBank/DDBJ databases">
        <title>Mikania micrantha, genome provides insights into the molecular mechanism of rapid growth.</title>
        <authorList>
            <person name="Liu B."/>
        </authorList>
    </citation>
    <scope>NUCLEOTIDE SEQUENCE [LARGE SCALE GENOMIC DNA]</scope>
    <source>
        <strain evidence="3">NLD-2019</strain>
        <tissue evidence="3">Leaf</tissue>
    </source>
</reference>
<gene>
    <name evidence="3" type="ORF">E3N88_15847</name>
</gene>
<evidence type="ECO:0000313" key="4">
    <source>
        <dbReference type="Proteomes" id="UP000326396"/>
    </source>
</evidence>
<dbReference type="Pfam" id="PF25597">
    <property type="entry name" value="SH3_retrovirus"/>
    <property type="match status" value="1"/>
</dbReference>
<evidence type="ECO:0000256" key="1">
    <source>
        <dbReference type="SAM" id="MobiDB-lite"/>
    </source>
</evidence>
<feature type="compositionally biased region" description="Basic residues" evidence="1">
    <location>
        <begin position="344"/>
        <end position="359"/>
    </location>
</feature>
<keyword evidence="4" id="KW-1185">Reference proteome</keyword>
<dbReference type="Pfam" id="PF14223">
    <property type="entry name" value="Retrotran_gag_2"/>
    <property type="match status" value="1"/>
</dbReference>
<dbReference type="InterPro" id="IPR036397">
    <property type="entry name" value="RNaseH_sf"/>
</dbReference>
<dbReference type="Proteomes" id="UP000326396">
    <property type="component" value="Linkage Group LG16"/>
</dbReference>
<feature type="compositionally biased region" description="Polar residues" evidence="1">
    <location>
        <begin position="360"/>
        <end position="373"/>
    </location>
</feature>
<dbReference type="SUPFAM" id="SSF53098">
    <property type="entry name" value="Ribonuclease H-like"/>
    <property type="match status" value="1"/>
</dbReference>
<dbReference type="Gene3D" id="3.30.420.10">
    <property type="entry name" value="Ribonuclease H-like superfamily/Ribonuclease H"/>
    <property type="match status" value="1"/>
</dbReference>
<dbReference type="GO" id="GO:0015074">
    <property type="term" value="P:DNA integration"/>
    <property type="evidence" value="ECO:0007669"/>
    <property type="project" value="InterPro"/>
</dbReference>
<dbReference type="PANTHER" id="PTHR47481">
    <property type="match status" value="1"/>
</dbReference>